<comment type="similarity">
    <text evidence="1">Belongs to the AB hydrolase superfamily. AB hydrolase 2 family.</text>
</comment>
<protein>
    <recommendedName>
        <fullName evidence="3">Phospholipase/carboxylesterase/thioesterase domain-containing protein</fullName>
    </recommendedName>
</protein>
<dbReference type="GO" id="GO:0008474">
    <property type="term" value="F:palmitoyl-(protein) hydrolase activity"/>
    <property type="evidence" value="ECO:0007669"/>
    <property type="project" value="TreeGrafter"/>
</dbReference>
<dbReference type="Proteomes" id="UP000053477">
    <property type="component" value="Unassembled WGS sequence"/>
</dbReference>
<dbReference type="InParanoid" id="A0A0H2RD02"/>
<dbReference type="GO" id="GO:0005737">
    <property type="term" value="C:cytoplasm"/>
    <property type="evidence" value="ECO:0007669"/>
    <property type="project" value="TreeGrafter"/>
</dbReference>
<dbReference type="PANTHER" id="PTHR10655">
    <property type="entry name" value="LYSOPHOSPHOLIPASE-RELATED"/>
    <property type="match status" value="1"/>
</dbReference>
<evidence type="ECO:0000313" key="5">
    <source>
        <dbReference type="Proteomes" id="UP000053477"/>
    </source>
</evidence>
<feature type="non-terminal residue" evidence="4">
    <location>
        <position position="281"/>
    </location>
</feature>
<reference evidence="4 5" key="1">
    <citation type="submission" date="2015-04" db="EMBL/GenBank/DDBJ databases">
        <title>Complete genome sequence of Schizopora paradoxa KUC8140, a cosmopolitan wood degrader in East Asia.</title>
        <authorList>
            <consortium name="DOE Joint Genome Institute"/>
            <person name="Min B."/>
            <person name="Park H."/>
            <person name="Jang Y."/>
            <person name="Kim J.-J."/>
            <person name="Kim K.H."/>
            <person name="Pangilinan J."/>
            <person name="Lipzen A."/>
            <person name="Riley R."/>
            <person name="Grigoriev I.V."/>
            <person name="Spatafora J.W."/>
            <person name="Choi I.-G."/>
        </authorList>
    </citation>
    <scope>NUCLEOTIDE SEQUENCE [LARGE SCALE GENOMIC DNA]</scope>
    <source>
        <strain evidence="4 5">KUC8140</strain>
    </source>
</reference>
<evidence type="ECO:0000259" key="3">
    <source>
        <dbReference type="Pfam" id="PF02230"/>
    </source>
</evidence>
<proteinExistence type="inferred from homology"/>
<dbReference type="InterPro" id="IPR029058">
    <property type="entry name" value="AB_hydrolase_fold"/>
</dbReference>
<gene>
    <name evidence="4" type="ORF">SCHPADRAFT_813738</name>
</gene>
<evidence type="ECO:0000313" key="4">
    <source>
        <dbReference type="EMBL" id="KLO09755.1"/>
    </source>
</evidence>
<dbReference type="SUPFAM" id="SSF53474">
    <property type="entry name" value="alpha/beta-Hydrolases"/>
    <property type="match status" value="1"/>
</dbReference>
<feature type="domain" description="Phospholipase/carboxylesterase/thioesterase" evidence="3">
    <location>
        <begin position="26"/>
        <end position="136"/>
    </location>
</feature>
<dbReference type="Gene3D" id="3.40.50.1820">
    <property type="entry name" value="alpha/beta hydrolase"/>
    <property type="match status" value="1"/>
</dbReference>
<accession>A0A0H2RD02</accession>
<dbReference type="GO" id="GO:0052689">
    <property type="term" value="F:carboxylic ester hydrolase activity"/>
    <property type="evidence" value="ECO:0007669"/>
    <property type="project" value="TreeGrafter"/>
</dbReference>
<dbReference type="OrthoDB" id="437457at2759"/>
<organism evidence="4 5">
    <name type="scientific">Schizopora paradoxa</name>
    <dbReference type="NCBI Taxonomy" id="27342"/>
    <lineage>
        <taxon>Eukaryota</taxon>
        <taxon>Fungi</taxon>
        <taxon>Dikarya</taxon>
        <taxon>Basidiomycota</taxon>
        <taxon>Agaricomycotina</taxon>
        <taxon>Agaricomycetes</taxon>
        <taxon>Hymenochaetales</taxon>
        <taxon>Schizoporaceae</taxon>
        <taxon>Schizopora</taxon>
    </lineage>
</organism>
<keyword evidence="5" id="KW-1185">Reference proteome</keyword>
<name>A0A0H2RD02_9AGAM</name>
<sequence length="281" mass="30355">PRVKPPPKASGIKVPFEYAPSADGIDENLLILLHGLGDTHKPFAKLGKQLNLPQTAILALRAPEQIPFLYDEEAFQWYTSFSDLGEPITHPNPAPALALLTTVLTHLTQACCWQVHNIHLFGFAQGGSVALEFAVAWWKSQKRESTSTPPAPATSTPPLQNATTSMASSRPTGSPLALASVVSIAGPPLLQHALSSKCPTPLFLFHRAPPSTTSSASSDAKRNFSDVREATFVDAKAGESMPRSRDEWAPIMEFWSQRLTRRAPQADGVEGLYEVLSSGLP</sequence>
<dbReference type="Pfam" id="PF02230">
    <property type="entry name" value="Abhydrolase_2"/>
    <property type="match status" value="1"/>
</dbReference>
<evidence type="ECO:0000256" key="2">
    <source>
        <dbReference type="SAM" id="MobiDB-lite"/>
    </source>
</evidence>
<feature type="region of interest" description="Disordered" evidence="2">
    <location>
        <begin position="144"/>
        <end position="171"/>
    </location>
</feature>
<dbReference type="InterPro" id="IPR050565">
    <property type="entry name" value="LYPA1-2/EST-like"/>
</dbReference>
<evidence type="ECO:0000256" key="1">
    <source>
        <dbReference type="ARBA" id="ARBA00006499"/>
    </source>
</evidence>
<dbReference type="AlphaFoldDB" id="A0A0H2RD02"/>
<dbReference type="STRING" id="27342.A0A0H2RD02"/>
<feature type="non-terminal residue" evidence="4">
    <location>
        <position position="1"/>
    </location>
</feature>
<feature type="compositionally biased region" description="Polar residues" evidence="2">
    <location>
        <begin position="159"/>
        <end position="171"/>
    </location>
</feature>
<dbReference type="EMBL" id="KQ086046">
    <property type="protein sequence ID" value="KLO09755.1"/>
    <property type="molecule type" value="Genomic_DNA"/>
</dbReference>
<dbReference type="InterPro" id="IPR003140">
    <property type="entry name" value="PLipase/COase/thioEstase"/>
</dbReference>
<dbReference type="PANTHER" id="PTHR10655:SF67">
    <property type="entry name" value="PHOSPHOLIPASE_CARBOXYLESTERASE SUPERFAMILY (AFU_ORTHOLOGUE AFUA_5G09340)"/>
    <property type="match status" value="1"/>
</dbReference>